<accession>A0ABV7YC92</accession>
<reference evidence="4" key="1">
    <citation type="journal article" date="2019" name="Int. J. Syst. Evol. Microbiol.">
        <title>The Global Catalogue of Microorganisms (GCM) 10K type strain sequencing project: providing services to taxonomists for standard genome sequencing and annotation.</title>
        <authorList>
            <consortium name="The Broad Institute Genomics Platform"/>
            <consortium name="The Broad Institute Genome Sequencing Center for Infectious Disease"/>
            <person name="Wu L."/>
            <person name="Ma J."/>
        </authorList>
    </citation>
    <scope>NUCLEOTIDE SEQUENCE [LARGE SCALE GENOMIC DNA]</scope>
    <source>
        <strain evidence="4">CGMCC 4.7241</strain>
    </source>
</reference>
<feature type="region of interest" description="Disordered" evidence="2">
    <location>
        <begin position="35"/>
        <end position="94"/>
    </location>
</feature>
<sequence>SRRARILALVGATLALLGVAAVVFALVGQQPDPPAVNETQTLPTPPKQSAAPSPSASSASSVPPQASRSPSPAARPTPELELARSEPRRVRIPRLDVSSTLEHLELDNDGVMETPKDPAKAGWFTPSPTPGVVGSAILAGHITWDRRPAVFFQLSTLHKGDRIEVDRADRTTAVFKVERVATFPKNDFPSKDVYAGAGHAGLRLITCGGDYDSARRSYKDNTIVWARLVSSAPTPK</sequence>
<evidence type="ECO:0000256" key="2">
    <source>
        <dbReference type="SAM" id="MobiDB-lite"/>
    </source>
</evidence>
<dbReference type="Pfam" id="PF04203">
    <property type="entry name" value="Sortase"/>
    <property type="match status" value="1"/>
</dbReference>
<keyword evidence="1" id="KW-0378">Hydrolase</keyword>
<dbReference type="RefSeq" id="WP_385927135.1">
    <property type="nucleotide sequence ID" value="NZ_JBHRZH010000011.1"/>
</dbReference>
<feature type="compositionally biased region" description="Low complexity" evidence="2">
    <location>
        <begin position="47"/>
        <end position="77"/>
    </location>
</feature>
<dbReference type="NCBIfam" id="NF033748">
    <property type="entry name" value="class_F_sortase"/>
    <property type="match status" value="1"/>
</dbReference>
<dbReference type="CDD" id="cd05829">
    <property type="entry name" value="Sortase_F"/>
    <property type="match status" value="1"/>
</dbReference>
<comment type="caution">
    <text evidence="3">The sequence shown here is derived from an EMBL/GenBank/DDBJ whole genome shotgun (WGS) entry which is preliminary data.</text>
</comment>
<dbReference type="InterPro" id="IPR042001">
    <property type="entry name" value="Sortase_F"/>
</dbReference>
<keyword evidence="4" id="KW-1185">Reference proteome</keyword>
<dbReference type="SUPFAM" id="SSF63817">
    <property type="entry name" value="Sortase"/>
    <property type="match status" value="1"/>
</dbReference>
<dbReference type="Gene3D" id="2.40.260.10">
    <property type="entry name" value="Sortase"/>
    <property type="match status" value="1"/>
</dbReference>
<feature type="non-terminal residue" evidence="3">
    <location>
        <position position="1"/>
    </location>
</feature>
<evidence type="ECO:0000313" key="4">
    <source>
        <dbReference type="Proteomes" id="UP001595699"/>
    </source>
</evidence>
<proteinExistence type="predicted"/>
<evidence type="ECO:0000313" key="3">
    <source>
        <dbReference type="EMBL" id="MFC3761954.1"/>
    </source>
</evidence>
<protein>
    <submittedName>
        <fullName evidence="3">Class F sortase</fullName>
    </submittedName>
</protein>
<gene>
    <name evidence="3" type="ORF">ACFOUW_14020</name>
</gene>
<dbReference type="InterPro" id="IPR005754">
    <property type="entry name" value="Sortase"/>
</dbReference>
<evidence type="ECO:0000256" key="1">
    <source>
        <dbReference type="ARBA" id="ARBA00022801"/>
    </source>
</evidence>
<organism evidence="3 4">
    <name type="scientific">Tenggerimyces flavus</name>
    <dbReference type="NCBI Taxonomy" id="1708749"/>
    <lineage>
        <taxon>Bacteria</taxon>
        <taxon>Bacillati</taxon>
        <taxon>Actinomycetota</taxon>
        <taxon>Actinomycetes</taxon>
        <taxon>Propionibacteriales</taxon>
        <taxon>Nocardioidaceae</taxon>
        <taxon>Tenggerimyces</taxon>
    </lineage>
</organism>
<name>A0ABV7YC92_9ACTN</name>
<dbReference type="EMBL" id="JBHRZH010000011">
    <property type="protein sequence ID" value="MFC3761954.1"/>
    <property type="molecule type" value="Genomic_DNA"/>
</dbReference>
<dbReference type="Proteomes" id="UP001595699">
    <property type="component" value="Unassembled WGS sequence"/>
</dbReference>
<dbReference type="InterPro" id="IPR023365">
    <property type="entry name" value="Sortase_dom-sf"/>
</dbReference>